<dbReference type="InterPro" id="IPR036767">
    <property type="entry name" value="ApaG_sf"/>
</dbReference>
<evidence type="ECO:0000259" key="3">
    <source>
        <dbReference type="PROSITE" id="PS51087"/>
    </source>
</evidence>
<evidence type="ECO:0000256" key="2">
    <source>
        <dbReference type="HAMAP-Rule" id="MF_00791"/>
    </source>
</evidence>
<gene>
    <name evidence="2 4" type="primary">apaG</name>
    <name evidence="4" type="ORF">RGE70_14605</name>
</gene>
<dbReference type="PROSITE" id="PS51087">
    <property type="entry name" value="APAG"/>
    <property type="match status" value="1"/>
</dbReference>
<evidence type="ECO:0000313" key="5">
    <source>
        <dbReference type="Proteomes" id="UP001529491"/>
    </source>
</evidence>
<dbReference type="SUPFAM" id="SSF110069">
    <property type="entry name" value="ApaG-like"/>
    <property type="match status" value="1"/>
</dbReference>
<dbReference type="RefSeq" id="WP_310472179.1">
    <property type="nucleotide sequence ID" value="NZ_CP136522.1"/>
</dbReference>
<feature type="domain" description="ApaG" evidence="3">
    <location>
        <begin position="2"/>
        <end position="126"/>
    </location>
</feature>
<dbReference type="Pfam" id="PF04379">
    <property type="entry name" value="DUF525"/>
    <property type="match status" value="1"/>
</dbReference>
<dbReference type="Gene3D" id="2.60.40.1470">
    <property type="entry name" value="ApaG domain"/>
    <property type="match status" value="1"/>
</dbReference>
<keyword evidence="5" id="KW-1185">Reference proteome</keyword>
<dbReference type="InterPro" id="IPR007474">
    <property type="entry name" value="ApaG_domain"/>
</dbReference>
<evidence type="ECO:0000313" key="4">
    <source>
        <dbReference type="EMBL" id="WOT04543.1"/>
    </source>
</evidence>
<dbReference type="NCBIfam" id="NF003967">
    <property type="entry name" value="PRK05461.1"/>
    <property type="match status" value="1"/>
</dbReference>
<reference evidence="4 5" key="1">
    <citation type="submission" date="2023-10" db="EMBL/GenBank/DDBJ databases">
        <title>Complete genome sequence of Shewanella sp. DAU334.</title>
        <authorList>
            <person name="Lee Y.-S."/>
            <person name="Jeong H.-R."/>
            <person name="Hwang E.-J."/>
            <person name="Choi Y.-L."/>
            <person name="Kim G.-D."/>
        </authorList>
    </citation>
    <scope>NUCLEOTIDE SEQUENCE [LARGE SCALE GENOMIC DNA]</scope>
    <source>
        <strain evidence="4 5">DAU334</strain>
    </source>
</reference>
<accession>A0ABZ0JWI3</accession>
<dbReference type="EMBL" id="CP136522">
    <property type="protein sequence ID" value="WOT04543.1"/>
    <property type="molecule type" value="Genomic_DNA"/>
</dbReference>
<name>A0ABZ0JWI3_9GAMM</name>
<dbReference type="Proteomes" id="UP001529491">
    <property type="component" value="Chromosome"/>
</dbReference>
<sequence>MARSAKSVQVAVTTEYLENQSSPAEDQYLFSYTITITNLGIEAVTLKSRHWCITDADGGTSEVQGAGVVGETPLIKPNDSYQYSSGTVLKTPLGVMQGHYAMQTNDGEEFNAPIPAFRLAVPGLLH</sequence>
<protein>
    <recommendedName>
        <fullName evidence="1 2">Protein ApaG</fullName>
    </recommendedName>
</protein>
<dbReference type="InterPro" id="IPR023065">
    <property type="entry name" value="Uncharacterised_ApaG"/>
</dbReference>
<evidence type="ECO:0000256" key="1">
    <source>
        <dbReference type="ARBA" id="ARBA00017693"/>
    </source>
</evidence>
<dbReference type="PANTHER" id="PTHR14289">
    <property type="entry name" value="F-BOX ONLY PROTEIN 3"/>
    <property type="match status" value="1"/>
</dbReference>
<organism evidence="4 5">
    <name type="scientific">Shewanella youngdeokensis</name>
    <dbReference type="NCBI Taxonomy" id="2999068"/>
    <lineage>
        <taxon>Bacteria</taxon>
        <taxon>Pseudomonadati</taxon>
        <taxon>Pseudomonadota</taxon>
        <taxon>Gammaproteobacteria</taxon>
        <taxon>Alteromonadales</taxon>
        <taxon>Shewanellaceae</taxon>
        <taxon>Shewanella</taxon>
    </lineage>
</organism>
<dbReference type="PANTHER" id="PTHR14289:SF16">
    <property type="entry name" value="POLYMERASE DELTA-INTERACTING PROTEIN 2"/>
    <property type="match status" value="1"/>
</dbReference>
<proteinExistence type="inferred from homology"/>
<dbReference type="HAMAP" id="MF_00791">
    <property type="entry name" value="ApaG"/>
    <property type="match status" value="1"/>
</dbReference>